<evidence type="ECO:0000313" key="10">
    <source>
        <dbReference type="Proteomes" id="UP000282195"/>
    </source>
</evidence>
<protein>
    <recommendedName>
        <fullName evidence="3">DNA recombination protein RmuC homolog</fullName>
    </recommendedName>
</protein>
<dbReference type="OrthoDB" id="370725at2"/>
<dbReference type="EMBL" id="CP032696">
    <property type="protein sequence ID" value="AYG64308.1"/>
    <property type="molecule type" value="Genomic_DNA"/>
</dbReference>
<keyword evidence="10" id="KW-1185">Reference proteome</keyword>
<feature type="transmembrane region" description="Helical" evidence="8">
    <location>
        <begin position="7"/>
        <end position="31"/>
    </location>
</feature>
<keyword evidence="8" id="KW-1133">Transmembrane helix</keyword>
<dbReference type="Gene3D" id="1.20.120.20">
    <property type="entry name" value="Apolipoprotein"/>
    <property type="match status" value="1"/>
</dbReference>
<dbReference type="SUPFAM" id="SSF58113">
    <property type="entry name" value="Apolipoprotein A-I"/>
    <property type="match status" value="1"/>
</dbReference>
<comment type="function">
    <text evidence="1">Involved in DNA recombination.</text>
</comment>
<dbReference type="InterPro" id="IPR003798">
    <property type="entry name" value="DNA_recombination_RmuC"/>
</dbReference>
<dbReference type="Pfam" id="PF02646">
    <property type="entry name" value="RmuC"/>
    <property type="match status" value="1"/>
</dbReference>
<organism evidence="9 10">
    <name type="scientific">Rhizobium jaguaris</name>
    <dbReference type="NCBI Taxonomy" id="1312183"/>
    <lineage>
        <taxon>Bacteria</taxon>
        <taxon>Pseudomonadati</taxon>
        <taxon>Pseudomonadota</taxon>
        <taxon>Alphaproteobacteria</taxon>
        <taxon>Hyphomicrobiales</taxon>
        <taxon>Rhizobiaceae</taxon>
        <taxon>Rhizobium/Agrobacterium group</taxon>
        <taxon>Rhizobium</taxon>
    </lineage>
</organism>
<dbReference type="PANTHER" id="PTHR30563:SF0">
    <property type="entry name" value="DNA RECOMBINATION PROTEIN RMUC"/>
    <property type="match status" value="1"/>
</dbReference>
<proteinExistence type="inferred from homology"/>
<name>A0A387G189_9HYPH</name>
<evidence type="ECO:0000256" key="1">
    <source>
        <dbReference type="ARBA" id="ARBA00003416"/>
    </source>
</evidence>
<feature type="coiled-coil region" evidence="6">
    <location>
        <begin position="483"/>
        <end position="510"/>
    </location>
</feature>
<feature type="compositionally biased region" description="Polar residues" evidence="7">
    <location>
        <begin position="113"/>
        <end position="130"/>
    </location>
</feature>
<evidence type="ECO:0000313" key="9">
    <source>
        <dbReference type="EMBL" id="AYG64308.1"/>
    </source>
</evidence>
<sequence length="548" mass="60795">MSLQQEYIQWALLGGAALASLIAMIITMVTLGKLSKTMTAAIDPVLSNLTAFEGAQDRLERTVREDLRSAREEGASSAKELREEVSKNISNLSETLRNQSIETSRHQKEHLDQVSQNLRQNASDTSAQQEKNQEALLTSVKEIREQVGKNLETMKEDGAAQTKALSENLTGSLDRFALAYREQTQQLFDIQRGQHDDFAKRLEALSETGAKAGEALKLSVETQLGVLRKENGDKLEQMRVTVDEKLQGTLDKRLGESFKMVSERLEAVHQGLGEMQSLATGVGDLKRVLTNVKSRGSWGEVQLGALLEQILTPTQYISNAAISEIGNERVEYAIRLPGNAEGEEVLLPIDAKFPIEDYERLQAASEVGDISSVEEASKALETRIKNSAKDISSKYVRPPKTTDFAILFLPTEGLYAEVIRRPGLSDDLQRNHRVVIAGPTTLTALLSSLQMGFRTLAIQKRSSEVWQVLAEVKDEFGKFRPVLEKVKRKLQEASNQIDKVEVRERAIKRKLRNVETLPANDGTATLGSLEEELGFDDEETSDEFVATA</sequence>
<dbReference type="Proteomes" id="UP000282195">
    <property type="component" value="Plasmid pRCCGE525b"/>
</dbReference>
<evidence type="ECO:0000256" key="2">
    <source>
        <dbReference type="ARBA" id="ARBA00009840"/>
    </source>
</evidence>
<feature type="compositionally biased region" description="Basic and acidic residues" evidence="7">
    <location>
        <begin position="103"/>
        <end position="112"/>
    </location>
</feature>
<evidence type="ECO:0000256" key="8">
    <source>
        <dbReference type="SAM" id="Phobius"/>
    </source>
</evidence>
<evidence type="ECO:0000256" key="7">
    <source>
        <dbReference type="SAM" id="MobiDB-lite"/>
    </source>
</evidence>
<dbReference type="AlphaFoldDB" id="A0A387G189"/>
<dbReference type="PANTHER" id="PTHR30563">
    <property type="entry name" value="DNA RECOMBINATION PROTEIN RMUC"/>
    <property type="match status" value="1"/>
</dbReference>
<evidence type="ECO:0000256" key="4">
    <source>
        <dbReference type="ARBA" id="ARBA00023054"/>
    </source>
</evidence>
<dbReference type="KEGG" id="rjg:CCGE525_36050"/>
<dbReference type="GO" id="GO:0006310">
    <property type="term" value="P:DNA recombination"/>
    <property type="evidence" value="ECO:0007669"/>
    <property type="project" value="UniProtKB-KW"/>
</dbReference>
<accession>A0A387G189</accession>
<evidence type="ECO:0000256" key="5">
    <source>
        <dbReference type="ARBA" id="ARBA00023172"/>
    </source>
</evidence>
<comment type="similarity">
    <text evidence="2">Belongs to the RmuC family.</text>
</comment>
<evidence type="ECO:0000256" key="3">
    <source>
        <dbReference type="ARBA" id="ARBA00021840"/>
    </source>
</evidence>
<geneLocation type="plasmid" evidence="10">
    <name>prccge525b</name>
</geneLocation>
<feature type="coiled-coil region" evidence="6">
    <location>
        <begin position="64"/>
        <end position="102"/>
    </location>
</feature>
<feature type="region of interest" description="Disordered" evidence="7">
    <location>
        <begin position="102"/>
        <end position="133"/>
    </location>
</feature>
<evidence type="ECO:0000256" key="6">
    <source>
        <dbReference type="SAM" id="Coils"/>
    </source>
</evidence>
<keyword evidence="9" id="KW-0614">Plasmid</keyword>
<keyword evidence="8" id="KW-0472">Membrane</keyword>
<reference evidence="9 10" key="1">
    <citation type="submission" date="2018-10" db="EMBL/GenBank/DDBJ databases">
        <title>Rhizobium etli, R. leguminosarum and a new Rhizobium genospecies from Phaseolus dumosus.</title>
        <authorList>
            <person name="Ramirez-Puebla S.T."/>
            <person name="Rogel-Hernandez M.A."/>
            <person name="Guerrero G."/>
            <person name="Ormeno-Orrillo E."/>
            <person name="Martinez-Romero J.C."/>
            <person name="Negrete-Yankelevich S."/>
            <person name="Martinez-Romero E."/>
        </authorList>
    </citation>
    <scope>NUCLEOTIDE SEQUENCE [LARGE SCALE GENOMIC DNA]</scope>
    <source>
        <strain evidence="9 10">CCGE525</strain>
        <plasmid evidence="10">prccge525b</plasmid>
    </source>
</reference>
<keyword evidence="4 6" id="KW-0175">Coiled coil</keyword>
<keyword evidence="5" id="KW-0233">DNA recombination</keyword>
<keyword evidence="8" id="KW-0812">Transmembrane</keyword>
<gene>
    <name evidence="9" type="primary">rmuC</name>
    <name evidence="9" type="ORF">CCGE525_36050</name>
</gene>